<dbReference type="InterPro" id="IPR027417">
    <property type="entry name" value="P-loop_NTPase"/>
</dbReference>
<evidence type="ECO:0000256" key="1">
    <source>
        <dbReference type="ARBA" id="ARBA00006512"/>
    </source>
</evidence>
<name>A0A3N4NFA8_9NEIS</name>
<dbReference type="InterPro" id="IPR051162">
    <property type="entry name" value="T4SS_component"/>
</dbReference>
<sequence length="795" mass="90042">MITSDLYKKMTKQQPQQDFLPPVSQHIAENIVHYQDGYMMFAIKLDGIPFEGVNDSHLIAANETLKNLFATVGKQFGNRLALWTHIQRQEIKLKRDYDFGTAFSRDFAANYISQFNQKKYYENLFYISGVLKYQDFSDGREEAEELLQLMVRALSPFDPHVLGTYENQNGVRFSEVYQFIGTLINGGIREDIPLSPTAAYKIIPCADLHFGTDILEIRTPTHQKFATCYDLKDFGKSKIMVLLSILSLPCEFTLTQSFVYVENSEMQTAINKQKNALVSAQDQAIEQQDELSEGKGALAAGRLMFGDYSAGLIVYGNTAKDARKNGTTVATEFLTSGTYRFVQSTLSMPSTFFSQVPGYKKRPRMIPKTTNNLATVFGMHNYSQGKSWGNPIGDGSPVMPLKTLSNTLFNLNLHFTAKNKDMKGKRIAGHTLITGATGTGKTALETTVLTFMERFNPYMFVLDLDRGMEIFVRALKGTYYYLEEGQDSGFNPFQLPDIPKTRSFLYRLVKQCADGATAEEEGQIKLAVDTLYEINFENRNFSMLLDNLPYSTMPNSLRTRLSKWCRSENGEFAWCLDSLQNRFNPESFYRIGLDVTCILKKDYEPTGPVLAYLFYLKDMMSERVSAEGSLMASVIAEFWYADRFEITSEFMLKTLKTGRKLGEFMILDSQSPEDAADSPNFAAIIQQTPTKIFLPNPDGSRESYYRCGLTEKECTELLKLSLESRTFLIKQSKQSAFATLDLHDFDKELVVLSGTSENVNLMNRIIEEVGSEDPDVWLPVLQERVVGKKEEIAAH</sequence>
<dbReference type="InterPro" id="IPR018145">
    <property type="entry name" value="CagE_TrbE_VirB_cntrl_dom"/>
</dbReference>
<proteinExistence type="inferred from homology"/>
<protein>
    <submittedName>
        <fullName evidence="4">Conjugal transfer protein</fullName>
    </submittedName>
</protein>
<accession>A0A3N4NFA8</accession>
<dbReference type="PANTHER" id="PTHR30121:SF6">
    <property type="entry name" value="SLR6007 PROTEIN"/>
    <property type="match status" value="1"/>
</dbReference>
<evidence type="ECO:0000313" key="4">
    <source>
        <dbReference type="EMBL" id="RPD90179.1"/>
    </source>
</evidence>
<dbReference type="AlphaFoldDB" id="A0A3N4NFA8"/>
<dbReference type="EMBL" id="RPFL01000004">
    <property type="protein sequence ID" value="RPD90179.1"/>
    <property type="molecule type" value="Genomic_DNA"/>
</dbReference>
<keyword evidence="2" id="KW-0175">Coiled coil</keyword>
<gene>
    <name evidence="4" type="ORF">EGK74_02480</name>
</gene>
<dbReference type="PANTHER" id="PTHR30121">
    <property type="entry name" value="UNCHARACTERIZED PROTEIN YJGR-RELATED"/>
    <property type="match status" value="1"/>
</dbReference>
<comment type="caution">
    <text evidence="4">The sequence shown here is derived from an EMBL/GenBank/DDBJ whole genome shotgun (WGS) entry which is preliminary data.</text>
</comment>
<dbReference type="SUPFAM" id="SSF52540">
    <property type="entry name" value="P-loop containing nucleoside triphosphate hydrolases"/>
    <property type="match status" value="1"/>
</dbReference>
<dbReference type="Gene3D" id="3.40.50.300">
    <property type="entry name" value="P-loop containing nucleotide triphosphate hydrolases"/>
    <property type="match status" value="1"/>
</dbReference>
<feature type="coiled-coil region" evidence="2">
    <location>
        <begin position="263"/>
        <end position="290"/>
    </location>
</feature>
<keyword evidence="5" id="KW-1185">Reference proteome</keyword>
<feature type="domain" description="CagE TrbE VirB component of type IV transporter system central" evidence="3">
    <location>
        <begin position="161"/>
        <end position="359"/>
    </location>
</feature>
<comment type="similarity">
    <text evidence="1">Belongs to the TrbE/VirB4 family.</text>
</comment>
<reference evidence="4 5" key="1">
    <citation type="submission" date="2018-11" db="EMBL/GenBank/DDBJ databases">
        <title>Neisseria weixii sp. nov. isolated from the rectal contents of plateau pika (Ochotona cruzoniae).</title>
        <authorList>
            <person name="Zhang G."/>
        </authorList>
    </citation>
    <scope>NUCLEOTIDE SEQUENCE [LARGE SCALE GENOMIC DNA]</scope>
    <source>
        <strain evidence="4 5">10009</strain>
    </source>
</reference>
<evidence type="ECO:0000256" key="2">
    <source>
        <dbReference type="SAM" id="Coils"/>
    </source>
</evidence>
<dbReference type="Proteomes" id="UP000272412">
    <property type="component" value="Unassembled WGS sequence"/>
</dbReference>
<organism evidence="4 5">
    <name type="scientific">Neisseria weixii</name>
    <dbReference type="NCBI Taxonomy" id="1853276"/>
    <lineage>
        <taxon>Bacteria</taxon>
        <taxon>Pseudomonadati</taxon>
        <taxon>Pseudomonadota</taxon>
        <taxon>Betaproteobacteria</taxon>
        <taxon>Neisseriales</taxon>
        <taxon>Neisseriaceae</taxon>
        <taxon>Neisseria</taxon>
    </lineage>
</organism>
<dbReference type="OrthoDB" id="9816422at2"/>
<dbReference type="Pfam" id="PF03135">
    <property type="entry name" value="CagE_TrbE_VirB"/>
    <property type="match status" value="1"/>
</dbReference>
<dbReference type="GO" id="GO:0005524">
    <property type="term" value="F:ATP binding"/>
    <property type="evidence" value="ECO:0007669"/>
    <property type="project" value="InterPro"/>
</dbReference>
<evidence type="ECO:0000313" key="5">
    <source>
        <dbReference type="Proteomes" id="UP000272412"/>
    </source>
</evidence>
<evidence type="ECO:0000259" key="3">
    <source>
        <dbReference type="Pfam" id="PF03135"/>
    </source>
</evidence>